<protein>
    <submittedName>
        <fullName evidence="3">T9SS type A sorting domain-containing protein</fullName>
    </submittedName>
</protein>
<evidence type="ECO:0000256" key="1">
    <source>
        <dbReference type="SAM" id="SignalP"/>
    </source>
</evidence>
<feature type="chain" id="PRO_5045480360" evidence="1">
    <location>
        <begin position="20"/>
        <end position="128"/>
    </location>
</feature>
<proteinExistence type="predicted"/>
<dbReference type="InterPro" id="IPR026444">
    <property type="entry name" value="Secre_tail"/>
</dbReference>
<gene>
    <name evidence="3" type="ORF">I5M27_10085</name>
</gene>
<keyword evidence="4" id="KW-1185">Reference proteome</keyword>
<dbReference type="Proteomes" id="UP000644147">
    <property type="component" value="Unassembled WGS sequence"/>
</dbReference>
<organism evidence="3 4">
    <name type="scientific">Adhaeribacter terrigena</name>
    <dbReference type="NCBI Taxonomy" id="2793070"/>
    <lineage>
        <taxon>Bacteria</taxon>
        <taxon>Pseudomonadati</taxon>
        <taxon>Bacteroidota</taxon>
        <taxon>Cytophagia</taxon>
        <taxon>Cytophagales</taxon>
        <taxon>Hymenobacteraceae</taxon>
        <taxon>Adhaeribacter</taxon>
    </lineage>
</organism>
<reference evidence="3 4" key="1">
    <citation type="submission" date="2020-12" db="EMBL/GenBank/DDBJ databases">
        <title>Bacterial novel species Adhaeribacter sp. BT258 isolated from soil.</title>
        <authorList>
            <person name="Jung H.-Y."/>
        </authorList>
    </citation>
    <scope>NUCLEOTIDE SEQUENCE [LARGE SCALE GENOMIC DNA]</scope>
    <source>
        <strain evidence="3 4">BT258</strain>
    </source>
</reference>
<feature type="signal peptide" evidence="1">
    <location>
        <begin position="1"/>
        <end position="19"/>
    </location>
</feature>
<dbReference type="NCBIfam" id="TIGR04183">
    <property type="entry name" value="Por_Secre_tail"/>
    <property type="match status" value="1"/>
</dbReference>
<dbReference type="Pfam" id="PF18962">
    <property type="entry name" value="Por_Secre_tail"/>
    <property type="match status" value="1"/>
</dbReference>
<dbReference type="RefSeq" id="WP_200506086.1">
    <property type="nucleotide sequence ID" value="NZ_JAEHFX010000004.1"/>
</dbReference>
<keyword evidence="1" id="KW-0732">Signal</keyword>
<sequence length="128" mass="14185">MKKNLLVLLSFLLISHGWAQVKPMEPPAATKLKRSIEVGRVQEGDDKNLTVYPNPSTGIVNLSLTGFNGKRTTLSVVNVIGTVVYQEILPTVDGRVNKSIDLSKQANGLYYIKLDAEDYSEIRKIVLK</sequence>
<dbReference type="EMBL" id="JAEHFX010000004">
    <property type="protein sequence ID" value="MBK0403335.1"/>
    <property type="molecule type" value="Genomic_DNA"/>
</dbReference>
<accession>A0ABS1C1Y1</accession>
<name>A0ABS1C1Y1_9BACT</name>
<evidence type="ECO:0000313" key="3">
    <source>
        <dbReference type="EMBL" id="MBK0403335.1"/>
    </source>
</evidence>
<evidence type="ECO:0000259" key="2">
    <source>
        <dbReference type="Pfam" id="PF18962"/>
    </source>
</evidence>
<feature type="domain" description="Secretion system C-terminal sorting" evidence="2">
    <location>
        <begin position="51"/>
        <end position="126"/>
    </location>
</feature>
<evidence type="ECO:0000313" key="4">
    <source>
        <dbReference type="Proteomes" id="UP000644147"/>
    </source>
</evidence>
<comment type="caution">
    <text evidence="3">The sequence shown here is derived from an EMBL/GenBank/DDBJ whole genome shotgun (WGS) entry which is preliminary data.</text>
</comment>